<feature type="transmembrane region" description="Helical" evidence="1">
    <location>
        <begin position="108"/>
        <end position="126"/>
    </location>
</feature>
<dbReference type="EMBL" id="CP010975">
    <property type="protein sequence ID" value="AKE52977.1"/>
    <property type="molecule type" value="Genomic_DNA"/>
</dbReference>
<protein>
    <submittedName>
        <fullName evidence="2">Uncharacterized protein</fullName>
    </submittedName>
</protein>
<dbReference type="AlphaFoldDB" id="A0A0F6TSD5"/>
<dbReference type="Proteomes" id="UP000034071">
    <property type="component" value="Chromosome"/>
</dbReference>
<keyword evidence="1" id="KW-1133">Transmembrane helix</keyword>
<keyword evidence="1" id="KW-0812">Transmembrane</keyword>
<organism evidence="2 3">
    <name type="scientific">Kangiella geojedonensis</name>
    <dbReference type="NCBI Taxonomy" id="914150"/>
    <lineage>
        <taxon>Bacteria</taxon>
        <taxon>Pseudomonadati</taxon>
        <taxon>Pseudomonadota</taxon>
        <taxon>Gammaproteobacteria</taxon>
        <taxon>Kangiellales</taxon>
        <taxon>Kangiellaceae</taxon>
        <taxon>Kangiella</taxon>
    </lineage>
</organism>
<dbReference type="OrthoDB" id="6025129at2"/>
<dbReference type="HOGENOM" id="CLU_153126_1_0_6"/>
<sequence>MGKQILAVIVGVLVGGLIIYGIESINMVRYPWPENLSMEDKSAFAEYVSSLPVDAFITVIIAHLVGSFIAGFVCSKITPSRKLLLGTVCGIFFLAGGIMNLVMIPHPLWFMVVDLLVFVPFAWLGAKLAK</sequence>
<accession>A0A0F6TSD5</accession>
<dbReference type="RefSeq" id="WP_052735284.1">
    <property type="nucleotide sequence ID" value="NZ_CP010975.1"/>
</dbReference>
<dbReference type="KEGG" id="kge:TQ33_2048"/>
<evidence type="ECO:0000256" key="1">
    <source>
        <dbReference type="SAM" id="Phobius"/>
    </source>
</evidence>
<reference evidence="2 3" key="1">
    <citation type="submission" date="2015-02" db="EMBL/GenBank/DDBJ databases">
        <title>Complete genome sequence of Kangiella geojedonensis strain YCS-5T.</title>
        <authorList>
            <person name="Kim K.M."/>
        </authorList>
    </citation>
    <scope>NUCLEOTIDE SEQUENCE [LARGE SCALE GENOMIC DNA]</scope>
    <source>
        <strain evidence="2 3">YCS-5</strain>
    </source>
</reference>
<evidence type="ECO:0000313" key="3">
    <source>
        <dbReference type="Proteomes" id="UP000034071"/>
    </source>
</evidence>
<feature type="transmembrane region" description="Helical" evidence="1">
    <location>
        <begin position="83"/>
        <end position="102"/>
    </location>
</feature>
<feature type="transmembrane region" description="Helical" evidence="1">
    <location>
        <begin position="55"/>
        <end position="74"/>
    </location>
</feature>
<name>A0A0F6TSD5_9GAMM</name>
<evidence type="ECO:0000313" key="2">
    <source>
        <dbReference type="EMBL" id="AKE52977.1"/>
    </source>
</evidence>
<feature type="transmembrane region" description="Helical" evidence="1">
    <location>
        <begin position="5"/>
        <end position="22"/>
    </location>
</feature>
<keyword evidence="3" id="KW-1185">Reference proteome</keyword>
<gene>
    <name evidence="2" type="ORF">TQ33_2048</name>
</gene>
<proteinExistence type="predicted"/>
<keyword evidence="1" id="KW-0472">Membrane</keyword>